<accession>A0A8J7USN7</accession>
<dbReference type="AlphaFoldDB" id="A0A8J7USN7"/>
<gene>
    <name evidence="1" type="ORF">J3E07_000242</name>
</gene>
<dbReference type="Proteomes" id="UP000740329">
    <property type="component" value="Unassembled WGS sequence"/>
</dbReference>
<organism evidence="1 2">
    <name type="scientific">Methanococcus voltae</name>
    <dbReference type="NCBI Taxonomy" id="2188"/>
    <lineage>
        <taxon>Archaea</taxon>
        <taxon>Methanobacteriati</taxon>
        <taxon>Methanobacteriota</taxon>
        <taxon>Methanomada group</taxon>
        <taxon>Methanococci</taxon>
        <taxon>Methanococcales</taxon>
        <taxon>Methanococcaceae</taxon>
        <taxon>Methanococcus</taxon>
    </lineage>
</organism>
<reference evidence="1" key="1">
    <citation type="submission" date="2021-03" db="EMBL/GenBank/DDBJ databases">
        <title>Genomic Encyclopedia of Type Strains, Phase IV (KMG-V): Genome sequencing to study the core and pangenomes of soil and plant-associated prokaryotes.</title>
        <authorList>
            <person name="Whitman W."/>
        </authorList>
    </citation>
    <scope>NUCLEOTIDE SEQUENCE</scope>
    <source>
        <strain evidence="1">C4</strain>
    </source>
</reference>
<dbReference type="EMBL" id="JAGGMV010000001">
    <property type="protein sequence ID" value="MBP2200844.1"/>
    <property type="molecule type" value="Genomic_DNA"/>
</dbReference>
<sequence>MILTSTINKLDVKAFKKIITLIKKSLIKLKDFLIVFLNIKVILLINEMESNIYHMIK</sequence>
<comment type="caution">
    <text evidence="1">The sequence shown here is derived from an EMBL/GenBank/DDBJ whole genome shotgun (WGS) entry which is preliminary data.</text>
</comment>
<evidence type="ECO:0000313" key="2">
    <source>
        <dbReference type="Proteomes" id="UP000740329"/>
    </source>
</evidence>
<evidence type="ECO:0000313" key="1">
    <source>
        <dbReference type="EMBL" id="MBP2200844.1"/>
    </source>
</evidence>
<protein>
    <submittedName>
        <fullName evidence="1">Uncharacterized protein</fullName>
    </submittedName>
</protein>
<name>A0A8J7USN7_METVO</name>
<proteinExistence type="predicted"/>